<gene>
    <name evidence="2" type="ORF">BS47DRAFT_713247</name>
</gene>
<protein>
    <recommendedName>
        <fullName evidence="4">BTB domain-containing protein</fullName>
    </recommendedName>
</protein>
<evidence type="ECO:0000313" key="3">
    <source>
        <dbReference type="Proteomes" id="UP000886523"/>
    </source>
</evidence>
<organism evidence="2 3">
    <name type="scientific">Hydnum rufescens UP504</name>
    <dbReference type="NCBI Taxonomy" id="1448309"/>
    <lineage>
        <taxon>Eukaryota</taxon>
        <taxon>Fungi</taxon>
        <taxon>Dikarya</taxon>
        <taxon>Basidiomycota</taxon>
        <taxon>Agaricomycotina</taxon>
        <taxon>Agaricomycetes</taxon>
        <taxon>Cantharellales</taxon>
        <taxon>Hydnaceae</taxon>
        <taxon>Hydnum</taxon>
    </lineage>
</organism>
<feature type="compositionally biased region" description="Basic and acidic residues" evidence="1">
    <location>
        <begin position="21"/>
        <end position="30"/>
    </location>
</feature>
<dbReference type="OrthoDB" id="3265815at2759"/>
<sequence>MNSYFSPVARTAASEVGTVKENNDSLRPRALEAAPNPGSSSTSAVARHSSGHAAVSTAFNPEIPLPPPYDYPPDLLVQSIPDAVLFHVHKKILLTTFNADFARLIQQFTEADEPIVFLNEPASVVNCLLHIVYDLSCRQYLPSLHTISQSLTTLTKYGGPLAKIVTPASNIFQHLLALAPSDPLGVYVIAAANQLEDLAVSVSPRALSVPLANIDESAAIAMGPSFLLRLVSLHTNRREAMKQLLLRPPNGHEDTPGCSPEQRDSLMRAYSLAVAYLAWEPIISADSSWISSVLSPLLPHITCRLCEYNMRSRIQAILIGWDELKCTI</sequence>
<accession>A0A9P6B1Q2</accession>
<keyword evidence="3" id="KW-1185">Reference proteome</keyword>
<name>A0A9P6B1Q2_9AGAM</name>
<dbReference type="EMBL" id="MU128944">
    <property type="protein sequence ID" value="KAF9516028.1"/>
    <property type="molecule type" value="Genomic_DNA"/>
</dbReference>
<evidence type="ECO:0008006" key="4">
    <source>
        <dbReference type="Google" id="ProtNLM"/>
    </source>
</evidence>
<dbReference type="Proteomes" id="UP000886523">
    <property type="component" value="Unassembled WGS sequence"/>
</dbReference>
<reference evidence="2" key="1">
    <citation type="journal article" date="2020" name="Nat. Commun.">
        <title>Large-scale genome sequencing of mycorrhizal fungi provides insights into the early evolution of symbiotic traits.</title>
        <authorList>
            <person name="Miyauchi S."/>
            <person name="Kiss E."/>
            <person name="Kuo A."/>
            <person name="Drula E."/>
            <person name="Kohler A."/>
            <person name="Sanchez-Garcia M."/>
            <person name="Morin E."/>
            <person name="Andreopoulos B."/>
            <person name="Barry K.W."/>
            <person name="Bonito G."/>
            <person name="Buee M."/>
            <person name="Carver A."/>
            <person name="Chen C."/>
            <person name="Cichocki N."/>
            <person name="Clum A."/>
            <person name="Culley D."/>
            <person name="Crous P.W."/>
            <person name="Fauchery L."/>
            <person name="Girlanda M."/>
            <person name="Hayes R.D."/>
            <person name="Keri Z."/>
            <person name="LaButti K."/>
            <person name="Lipzen A."/>
            <person name="Lombard V."/>
            <person name="Magnuson J."/>
            <person name="Maillard F."/>
            <person name="Murat C."/>
            <person name="Nolan M."/>
            <person name="Ohm R.A."/>
            <person name="Pangilinan J."/>
            <person name="Pereira M.F."/>
            <person name="Perotto S."/>
            <person name="Peter M."/>
            <person name="Pfister S."/>
            <person name="Riley R."/>
            <person name="Sitrit Y."/>
            <person name="Stielow J.B."/>
            <person name="Szollosi G."/>
            <person name="Zifcakova L."/>
            <person name="Stursova M."/>
            <person name="Spatafora J.W."/>
            <person name="Tedersoo L."/>
            <person name="Vaario L.M."/>
            <person name="Yamada A."/>
            <person name="Yan M."/>
            <person name="Wang P."/>
            <person name="Xu J."/>
            <person name="Bruns T."/>
            <person name="Baldrian P."/>
            <person name="Vilgalys R."/>
            <person name="Dunand C."/>
            <person name="Henrissat B."/>
            <person name="Grigoriev I.V."/>
            <person name="Hibbett D."/>
            <person name="Nagy L.G."/>
            <person name="Martin F.M."/>
        </authorList>
    </citation>
    <scope>NUCLEOTIDE SEQUENCE</scope>
    <source>
        <strain evidence="2">UP504</strain>
    </source>
</reference>
<comment type="caution">
    <text evidence="2">The sequence shown here is derived from an EMBL/GenBank/DDBJ whole genome shotgun (WGS) entry which is preliminary data.</text>
</comment>
<evidence type="ECO:0000256" key="1">
    <source>
        <dbReference type="SAM" id="MobiDB-lite"/>
    </source>
</evidence>
<feature type="region of interest" description="Disordered" evidence="1">
    <location>
        <begin position="16"/>
        <end position="47"/>
    </location>
</feature>
<dbReference type="AlphaFoldDB" id="A0A9P6B1Q2"/>
<evidence type="ECO:0000313" key="2">
    <source>
        <dbReference type="EMBL" id="KAF9516028.1"/>
    </source>
</evidence>
<proteinExistence type="predicted"/>